<proteinExistence type="predicted"/>
<dbReference type="InterPro" id="IPR000073">
    <property type="entry name" value="AB_hydrolase_1"/>
</dbReference>
<dbReference type="PANTHER" id="PTHR11614">
    <property type="entry name" value="PHOSPHOLIPASE-RELATED"/>
    <property type="match status" value="1"/>
</dbReference>
<dbReference type="SUPFAM" id="SSF53474">
    <property type="entry name" value="alpha/beta-Hydrolases"/>
    <property type="match status" value="1"/>
</dbReference>
<name>A0ABQ1NJV6_9BACI</name>
<feature type="domain" description="Serine aminopeptidase S33" evidence="1">
    <location>
        <begin position="67"/>
        <end position="296"/>
    </location>
</feature>
<evidence type="ECO:0000313" key="3">
    <source>
        <dbReference type="Proteomes" id="UP000619534"/>
    </source>
</evidence>
<dbReference type="InterPro" id="IPR029058">
    <property type="entry name" value="AB_hydrolase_fold"/>
</dbReference>
<organism evidence="2 3">
    <name type="scientific">Thalassobacillus devorans</name>
    <dbReference type="NCBI Taxonomy" id="279813"/>
    <lineage>
        <taxon>Bacteria</taxon>
        <taxon>Bacillati</taxon>
        <taxon>Bacillota</taxon>
        <taxon>Bacilli</taxon>
        <taxon>Bacillales</taxon>
        <taxon>Bacillaceae</taxon>
        <taxon>Thalassobacillus</taxon>
    </lineage>
</organism>
<dbReference type="Pfam" id="PF12146">
    <property type="entry name" value="Hydrolase_4"/>
    <property type="match status" value="1"/>
</dbReference>
<accession>A0ABQ1NJV6</accession>
<gene>
    <name evidence="2" type="ORF">GCM10007216_06890</name>
</gene>
<evidence type="ECO:0000313" key="2">
    <source>
        <dbReference type="EMBL" id="GGC79026.1"/>
    </source>
</evidence>
<dbReference type="RefSeq" id="WP_062445382.1">
    <property type="nucleotide sequence ID" value="NZ_BMCJ01000001.1"/>
</dbReference>
<protein>
    <recommendedName>
        <fullName evidence="1">Serine aminopeptidase S33 domain-containing protein</fullName>
    </recommendedName>
</protein>
<keyword evidence="3" id="KW-1185">Reference proteome</keyword>
<comment type="caution">
    <text evidence="2">The sequence shown here is derived from an EMBL/GenBank/DDBJ whole genome shotgun (WGS) entry which is preliminary data.</text>
</comment>
<dbReference type="InterPro" id="IPR022742">
    <property type="entry name" value="Hydrolase_4"/>
</dbReference>
<dbReference type="EMBL" id="BMCJ01000001">
    <property type="protein sequence ID" value="GGC79026.1"/>
    <property type="molecule type" value="Genomic_DNA"/>
</dbReference>
<reference evidence="3" key="1">
    <citation type="journal article" date="2019" name="Int. J. Syst. Evol. Microbiol.">
        <title>The Global Catalogue of Microorganisms (GCM) 10K type strain sequencing project: providing services to taxonomists for standard genome sequencing and annotation.</title>
        <authorList>
            <consortium name="The Broad Institute Genomics Platform"/>
            <consortium name="The Broad Institute Genome Sequencing Center for Infectious Disease"/>
            <person name="Wu L."/>
            <person name="Ma J."/>
        </authorList>
    </citation>
    <scope>NUCLEOTIDE SEQUENCE [LARGE SCALE GENOMIC DNA]</scope>
    <source>
        <strain evidence="3">CCM 7282</strain>
    </source>
</reference>
<dbReference type="InterPro" id="IPR051044">
    <property type="entry name" value="MAG_DAG_Lipase"/>
</dbReference>
<sequence>MKNINAVLERLSDWNNTFDFSKPVEINQDVSVYLNYYGLNTTGVDFHFGKVKTNGTKKLVQMFAPKQSKGTIFLLHGYLDHVGHLKQIIKFLNELHYTVISYDLEGHGLSEGESASVERFSDYVKSLEQLLSRAKNEMSGPFYVIGHSTGGAIAIDYVLNNHDHVFDKVILAAPLVHSEHWYGTVIGYYMAKIVPFLQEVKRKFRVNSSDEHYLKLRKIDPLQSQAIPLDWVGAMLDWNRKLKSYPVTNTQTFVLQGNHDRTVAWRYNMKFLQKKFRRLTMVQIDHAQHALFNESEEVRSLVFSFIRKFLQQEK</sequence>
<dbReference type="PRINTS" id="PR00111">
    <property type="entry name" value="ABHYDROLASE"/>
</dbReference>
<evidence type="ECO:0000259" key="1">
    <source>
        <dbReference type="Pfam" id="PF12146"/>
    </source>
</evidence>
<dbReference type="Proteomes" id="UP000619534">
    <property type="component" value="Unassembled WGS sequence"/>
</dbReference>
<dbReference type="Gene3D" id="3.40.50.1820">
    <property type="entry name" value="alpha/beta hydrolase"/>
    <property type="match status" value="1"/>
</dbReference>